<dbReference type="Pfam" id="PF07681">
    <property type="entry name" value="DoxX"/>
    <property type="match status" value="1"/>
</dbReference>
<gene>
    <name evidence="8" type="ORF">HPO96_10595</name>
</gene>
<comment type="caution">
    <text evidence="8">The sequence shown here is derived from an EMBL/GenBank/DDBJ whole genome shotgun (WGS) entry which is preliminary data.</text>
</comment>
<evidence type="ECO:0000256" key="3">
    <source>
        <dbReference type="ARBA" id="ARBA00022475"/>
    </source>
</evidence>
<dbReference type="Proteomes" id="UP000534306">
    <property type="component" value="Unassembled WGS sequence"/>
</dbReference>
<evidence type="ECO:0000256" key="1">
    <source>
        <dbReference type="ARBA" id="ARBA00004651"/>
    </source>
</evidence>
<name>A0A7Y4KXW7_9ACTN</name>
<organism evidence="8 9">
    <name type="scientific">Kribbella sandramycini</name>
    <dbReference type="NCBI Taxonomy" id="60450"/>
    <lineage>
        <taxon>Bacteria</taxon>
        <taxon>Bacillati</taxon>
        <taxon>Actinomycetota</taxon>
        <taxon>Actinomycetes</taxon>
        <taxon>Propionibacteriales</taxon>
        <taxon>Kribbellaceae</taxon>
        <taxon>Kribbella</taxon>
    </lineage>
</organism>
<evidence type="ECO:0000256" key="7">
    <source>
        <dbReference type="SAM" id="Phobius"/>
    </source>
</evidence>
<keyword evidence="3" id="KW-1003">Cell membrane</keyword>
<dbReference type="AlphaFoldDB" id="A0A7Y4KXW7"/>
<comment type="subcellular location">
    <subcellularLocation>
        <location evidence="1">Cell membrane</location>
        <topology evidence="1">Multi-pass membrane protein</topology>
    </subcellularLocation>
</comment>
<dbReference type="PANTHER" id="PTHR33452:SF1">
    <property type="entry name" value="INNER MEMBRANE PROTEIN YPHA-RELATED"/>
    <property type="match status" value="1"/>
</dbReference>
<keyword evidence="4 7" id="KW-0812">Transmembrane</keyword>
<protein>
    <submittedName>
        <fullName evidence="8">DoxX family protein</fullName>
    </submittedName>
</protein>
<feature type="transmembrane region" description="Helical" evidence="7">
    <location>
        <begin position="143"/>
        <end position="164"/>
    </location>
</feature>
<feature type="transmembrane region" description="Helical" evidence="7">
    <location>
        <begin position="90"/>
        <end position="109"/>
    </location>
</feature>
<reference evidence="8 9" key="1">
    <citation type="submission" date="2020-05" db="EMBL/GenBank/DDBJ databases">
        <title>Genome sequence of Kribbella sandramycini ATCC 39419.</title>
        <authorList>
            <person name="Maclea K.S."/>
            <person name="Fair J.L."/>
        </authorList>
    </citation>
    <scope>NUCLEOTIDE SEQUENCE [LARGE SCALE GENOMIC DNA]</scope>
    <source>
        <strain evidence="8 9">ATCC 39419</strain>
    </source>
</reference>
<dbReference type="EMBL" id="JABJRC010000002">
    <property type="protein sequence ID" value="NOL40694.1"/>
    <property type="molecule type" value="Genomic_DNA"/>
</dbReference>
<evidence type="ECO:0000256" key="2">
    <source>
        <dbReference type="ARBA" id="ARBA00006679"/>
    </source>
</evidence>
<proteinExistence type="inferred from homology"/>
<evidence type="ECO:0000313" key="8">
    <source>
        <dbReference type="EMBL" id="NOL40694.1"/>
    </source>
</evidence>
<sequence length="179" mass="18807">MPHPATRTLSVSFRPRSVHCLLNAQPPNICLRRSPVKLPPITRDLALLITRIGLGIVFVAHGWQKFNTNGLDGTAQGFTQMGVPAPTLSAYYATAAELIAGVALIVGVLTPVAGVLLFLDMVGAFAFVHMSNGVFVANGGWELVVTLGLGALVIAAVGPGKFSLDRLIVKTPARETVNA</sequence>
<keyword evidence="5 7" id="KW-1133">Transmembrane helix</keyword>
<dbReference type="InterPro" id="IPR051907">
    <property type="entry name" value="DoxX-like_oxidoreductase"/>
</dbReference>
<dbReference type="GO" id="GO:0005886">
    <property type="term" value="C:plasma membrane"/>
    <property type="evidence" value="ECO:0007669"/>
    <property type="project" value="UniProtKB-SubCell"/>
</dbReference>
<keyword evidence="9" id="KW-1185">Reference proteome</keyword>
<evidence type="ECO:0000313" key="9">
    <source>
        <dbReference type="Proteomes" id="UP000534306"/>
    </source>
</evidence>
<dbReference type="InterPro" id="IPR032808">
    <property type="entry name" value="DoxX"/>
</dbReference>
<dbReference type="PANTHER" id="PTHR33452">
    <property type="entry name" value="OXIDOREDUCTASE CATD-RELATED"/>
    <property type="match status" value="1"/>
</dbReference>
<accession>A0A7Y4KXW7</accession>
<evidence type="ECO:0000256" key="6">
    <source>
        <dbReference type="ARBA" id="ARBA00023136"/>
    </source>
</evidence>
<evidence type="ECO:0000256" key="5">
    <source>
        <dbReference type="ARBA" id="ARBA00022989"/>
    </source>
</evidence>
<evidence type="ECO:0000256" key="4">
    <source>
        <dbReference type="ARBA" id="ARBA00022692"/>
    </source>
</evidence>
<keyword evidence="6 7" id="KW-0472">Membrane</keyword>
<comment type="similarity">
    <text evidence="2">Belongs to the DoxX family.</text>
</comment>